<sequence length="164" mass="19105">MPSRRVGYAVRTTEPSTILSSFDQIALRDNLNRGTDEYWERRREFISAEVRERFSRIFGADVESLDGWKKLCIHVVGTRTTGKKGVREEDLQTIEDCKKKLKNKFINLIDLVEYAQRGQSLPKKLVFHSRKGLSEYIQEEEKYFPKSDAKKVPLLKYFLITIGA</sequence>
<accession>A0A8H5C8T0</accession>
<evidence type="ECO:0000313" key="2">
    <source>
        <dbReference type="Proteomes" id="UP000559256"/>
    </source>
</evidence>
<comment type="caution">
    <text evidence="1">The sequence shown here is derived from an EMBL/GenBank/DDBJ whole genome shotgun (WGS) entry which is preliminary data.</text>
</comment>
<evidence type="ECO:0000313" key="1">
    <source>
        <dbReference type="EMBL" id="KAF5336248.1"/>
    </source>
</evidence>
<organism evidence="1 2">
    <name type="scientific">Tetrapyrgos nigripes</name>
    <dbReference type="NCBI Taxonomy" id="182062"/>
    <lineage>
        <taxon>Eukaryota</taxon>
        <taxon>Fungi</taxon>
        <taxon>Dikarya</taxon>
        <taxon>Basidiomycota</taxon>
        <taxon>Agaricomycotina</taxon>
        <taxon>Agaricomycetes</taxon>
        <taxon>Agaricomycetidae</taxon>
        <taxon>Agaricales</taxon>
        <taxon>Marasmiineae</taxon>
        <taxon>Marasmiaceae</taxon>
        <taxon>Tetrapyrgos</taxon>
    </lineage>
</organism>
<dbReference type="EMBL" id="JAACJM010000230">
    <property type="protein sequence ID" value="KAF5336248.1"/>
    <property type="molecule type" value="Genomic_DNA"/>
</dbReference>
<dbReference type="Proteomes" id="UP000559256">
    <property type="component" value="Unassembled WGS sequence"/>
</dbReference>
<dbReference type="PANTHER" id="PTHR38846:SF1">
    <property type="entry name" value="C3H1-TYPE DOMAIN-CONTAINING PROTEIN"/>
    <property type="match status" value="1"/>
</dbReference>
<keyword evidence="2" id="KW-1185">Reference proteome</keyword>
<name>A0A8H5C8T0_9AGAR</name>
<dbReference type="AlphaFoldDB" id="A0A8H5C8T0"/>
<reference evidence="1 2" key="1">
    <citation type="journal article" date="2020" name="ISME J.">
        <title>Uncovering the hidden diversity of litter-decomposition mechanisms in mushroom-forming fungi.</title>
        <authorList>
            <person name="Floudas D."/>
            <person name="Bentzer J."/>
            <person name="Ahren D."/>
            <person name="Johansson T."/>
            <person name="Persson P."/>
            <person name="Tunlid A."/>
        </authorList>
    </citation>
    <scope>NUCLEOTIDE SEQUENCE [LARGE SCALE GENOMIC DNA]</scope>
    <source>
        <strain evidence="1 2">CBS 291.85</strain>
    </source>
</reference>
<dbReference type="PANTHER" id="PTHR38846">
    <property type="entry name" value="C3H1-TYPE DOMAIN-CONTAINING PROTEIN"/>
    <property type="match status" value="1"/>
</dbReference>
<proteinExistence type="predicted"/>
<gene>
    <name evidence="1" type="ORF">D9758_014350</name>
</gene>
<dbReference type="OrthoDB" id="6105938at2759"/>
<protein>
    <submittedName>
        <fullName evidence="1">Uncharacterized protein</fullName>
    </submittedName>
</protein>